<protein>
    <recommendedName>
        <fullName evidence="6">FHA domain-containing protein</fullName>
    </recommendedName>
</protein>
<dbReference type="SMART" id="SM00240">
    <property type="entry name" value="FHA"/>
    <property type="match status" value="1"/>
</dbReference>
<dbReference type="InterPro" id="IPR000253">
    <property type="entry name" value="FHA_dom"/>
</dbReference>
<feature type="region of interest" description="Disordered" evidence="1">
    <location>
        <begin position="27"/>
        <end position="48"/>
    </location>
</feature>
<dbReference type="SUPFAM" id="SSF49879">
    <property type="entry name" value="SMAD/FHA domain"/>
    <property type="match status" value="1"/>
</dbReference>
<accession>A0A4Y7QCT1</accession>
<dbReference type="Pfam" id="PF00498">
    <property type="entry name" value="FHA"/>
    <property type="match status" value="1"/>
</dbReference>
<dbReference type="InterPro" id="IPR000467">
    <property type="entry name" value="G_patch_dom"/>
</dbReference>
<dbReference type="Proteomes" id="UP000294933">
    <property type="component" value="Unassembled WGS sequence"/>
</dbReference>
<dbReference type="PANTHER" id="PTHR23106">
    <property type="entry name" value="ANGIOGENIC FACTOR WITH G PATCH AND FHA DOMAINS 1"/>
    <property type="match status" value="1"/>
</dbReference>
<feature type="compositionally biased region" description="Basic and acidic residues" evidence="1">
    <location>
        <begin position="388"/>
        <end position="397"/>
    </location>
</feature>
<feature type="region of interest" description="Disordered" evidence="1">
    <location>
        <begin position="335"/>
        <end position="397"/>
    </location>
</feature>
<dbReference type="InterPro" id="IPR053027">
    <property type="entry name" value="AGGF1"/>
</dbReference>
<feature type="compositionally biased region" description="Low complexity" evidence="1">
    <location>
        <begin position="356"/>
        <end position="367"/>
    </location>
</feature>
<evidence type="ECO:0000256" key="1">
    <source>
        <dbReference type="SAM" id="MobiDB-lite"/>
    </source>
</evidence>
<dbReference type="AlphaFoldDB" id="A0A4Y7QCT1"/>
<evidence type="ECO:0000313" key="5">
    <source>
        <dbReference type="Proteomes" id="UP000294933"/>
    </source>
</evidence>
<dbReference type="InterPro" id="IPR008984">
    <property type="entry name" value="SMAD_FHA_dom_sf"/>
</dbReference>
<reference evidence="4 5" key="1">
    <citation type="submission" date="2018-06" db="EMBL/GenBank/DDBJ databases">
        <title>A transcriptomic atlas of mushroom development highlights an independent origin of complex multicellularity.</title>
        <authorList>
            <consortium name="DOE Joint Genome Institute"/>
            <person name="Krizsan K."/>
            <person name="Almasi E."/>
            <person name="Merenyi Z."/>
            <person name="Sahu N."/>
            <person name="Viragh M."/>
            <person name="Koszo T."/>
            <person name="Mondo S."/>
            <person name="Kiss B."/>
            <person name="Balint B."/>
            <person name="Kues U."/>
            <person name="Barry K."/>
            <person name="Hegedus J.C."/>
            <person name="Henrissat B."/>
            <person name="Johnson J."/>
            <person name="Lipzen A."/>
            <person name="Ohm R."/>
            <person name="Nagy I."/>
            <person name="Pangilinan J."/>
            <person name="Yan J."/>
            <person name="Xiong Y."/>
            <person name="Grigoriev I.V."/>
            <person name="Hibbett D.S."/>
            <person name="Nagy L.G."/>
        </authorList>
    </citation>
    <scope>NUCLEOTIDE SEQUENCE [LARGE SCALE GENOMIC DNA]</scope>
    <source>
        <strain evidence="4 5">SZMC22713</strain>
    </source>
</reference>
<dbReference type="GO" id="GO:0003676">
    <property type="term" value="F:nucleic acid binding"/>
    <property type="evidence" value="ECO:0007669"/>
    <property type="project" value="InterPro"/>
</dbReference>
<dbReference type="Pfam" id="PF01585">
    <property type="entry name" value="G-patch"/>
    <property type="match status" value="1"/>
</dbReference>
<dbReference type="SMART" id="SM00443">
    <property type="entry name" value="G_patch"/>
    <property type="match status" value="1"/>
</dbReference>
<evidence type="ECO:0000313" key="4">
    <source>
        <dbReference type="EMBL" id="TDL25497.1"/>
    </source>
</evidence>
<feature type="compositionally biased region" description="Low complexity" evidence="1">
    <location>
        <begin position="282"/>
        <end position="294"/>
    </location>
</feature>
<dbReference type="STRING" id="50990.A0A4Y7QCT1"/>
<proteinExistence type="predicted"/>
<dbReference type="PROSITE" id="PS50006">
    <property type="entry name" value="FHA_DOMAIN"/>
    <property type="match status" value="1"/>
</dbReference>
<gene>
    <name evidence="4" type="ORF">BD410DRAFT_595074</name>
</gene>
<dbReference type="EMBL" id="ML170163">
    <property type="protein sequence ID" value="TDL25497.1"/>
    <property type="molecule type" value="Genomic_DNA"/>
</dbReference>
<feature type="domain" description="FHA" evidence="2">
    <location>
        <begin position="76"/>
        <end position="127"/>
    </location>
</feature>
<feature type="domain" description="G-patch" evidence="3">
    <location>
        <begin position="321"/>
        <end position="380"/>
    </location>
</feature>
<name>A0A4Y7QCT1_9AGAM</name>
<dbReference type="PROSITE" id="PS50174">
    <property type="entry name" value="G_PATCH"/>
    <property type="match status" value="1"/>
</dbReference>
<feature type="region of interest" description="Disordered" evidence="1">
    <location>
        <begin position="242"/>
        <end position="295"/>
    </location>
</feature>
<dbReference type="PANTHER" id="PTHR23106:SF24">
    <property type="entry name" value="ANGIOGENIC FACTOR WITH G PATCH AND FHA DOMAINS 1"/>
    <property type="match status" value="1"/>
</dbReference>
<evidence type="ECO:0000259" key="3">
    <source>
        <dbReference type="PROSITE" id="PS50174"/>
    </source>
</evidence>
<sequence>MLVDGDFLSRDVESHDYGHSLDLEWPGSDTSLHSKPQPQAERPSTRPQNCVRLLVASSSILSRSRKIAVLDAYPQIQVGRDRPNSEVTPHIRLKEMEVSKHHATLFWDLEVQEWAIVDMGSKHGTFIARGTSHLNNTSPDSPGGKFTRLSPSRVASVPHSLHHLDEVSIGTTVFIVHLHPDLPCLSCASTGENEICLFAIDDDRRDLKQVGKNEEQAVHGYVGSGSREDTRRAITSLKRALLAGHTSSPQSEESIPGNYIDRSAKRRALHAVSRGDKARMHSLASSSRSTPSPSIADAYSLMSHASPSVSMSLTATQPLPESNVGHRLLSNLGWSPGTALGQGDSLSSDDSDSKNEPSGLLEPLPLSAHNGRLGLGMQPRFQHQSTPTEHDWKVSAKRRRYDDIQRAFTGT</sequence>
<dbReference type="Gene3D" id="2.60.200.20">
    <property type="match status" value="1"/>
</dbReference>
<evidence type="ECO:0000259" key="2">
    <source>
        <dbReference type="PROSITE" id="PS50006"/>
    </source>
</evidence>
<dbReference type="OrthoDB" id="21470at2759"/>
<keyword evidence="5" id="KW-1185">Reference proteome</keyword>
<evidence type="ECO:0008006" key="6">
    <source>
        <dbReference type="Google" id="ProtNLM"/>
    </source>
</evidence>
<dbReference type="VEuPathDB" id="FungiDB:BD410DRAFT_595074"/>
<organism evidence="4 5">
    <name type="scientific">Rickenella mellea</name>
    <dbReference type="NCBI Taxonomy" id="50990"/>
    <lineage>
        <taxon>Eukaryota</taxon>
        <taxon>Fungi</taxon>
        <taxon>Dikarya</taxon>
        <taxon>Basidiomycota</taxon>
        <taxon>Agaricomycotina</taxon>
        <taxon>Agaricomycetes</taxon>
        <taxon>Hymenochaetales</taxon>
        <taxon>Rickenellaceae</taxon>
        <taxon>Rickenella</taxon>
    </lineage>
</organism>
<feature type="compositionally biased region" description="Polar residues" evidence="1">
    <location>
        <begin position="28"/>
        <end position="37"/>
    </location>
</feature>